<dbReference type="Pfam" id="PF04290">
    <property type="entry name" value="DctQ"/>
    <property type="match status" value="1"/>
</dbReference>
<evidence type="ECO:0000256" key="3">
    <source>
        <dbReference type="ARBA" id="ARBA00022475"/>
    </source>
</evidence>
<evidence type="ECO:0000259" key="10">
    <source>
        <dbReference type="Pfam" id="PF04290"/>
    </source>
</evidence>
<feature type="transmembrane region" description="Helical" evidence="9">
    <location>
        <begin position="21"/>
        <end position="39"/>
    </location>
</feature>
<keyword evidence="4 9" id="KW-0997">Cell inner membrane</keyword>
<feature type="transmembrane region" description="Helical" evidence="9">
    <location>
        <begin position="93"/>
        <end position="116"/>
    </location>
</feature>
<dbReference type="RefSeq" id="WP_116611949.1">
    <property type="nucleotide sequence ID" value="NZ_QEOB01000010.1"/>
</dbReference>
<gene>
    <name evidence="11" type="ORF">C7402_11033</name>
</gene>
<evidence type="ECO:0000313" key="11">
    <source>
        <dbReference type="EMBL" id="PVX81629.1"/>
    </source>
</evidence>
<dbReference type="InterPro" id="IPR055348">
    <property type="entry name" value="DctQ"/>
</dbReference>
<comment type="caution">
    <text evidence="11">The sequence shown here is derived from an EMBL/GenBank/DDBJ whole genome shotgun (WGS) entry which is preliminary data.</text>
</comment>
<keyword evidence="5 9" id="KW-0812">Transmembrane</keyword>
<organism evidence="11 12">
    <name type="scientific">Paraburkholderia unamae</name>
    <dbReference type="NCBI Taxonomy" id="219649"/>
    <lineage>
        <taxon>Bacteria</taxon>
        <taxon>Pseudomonadati</taxon>
        <taxon>Pseudomonadota</taxon>
        <taxon>Betaproteobacteria</taxon>
        <taxon>Burkholderiales</taxon>
        <taxon>Burkholderiaceae</taxon>
        <taxon>Paraburkholderia</taxon>
    </lineage>
</organism>
<evidence type="ECO:0000256" key="5">
    <source>
        <dbReference type="ARBA" id="ARBA00022692"/>
    </source>
</evidence>
<dbReference type="InterPro" id="IPR007387">
    <property type="entry name" value="TRAP_DctQ"/>
</dbReference>
<dbReference type="Proteomes" id="UP000245712">
    <property type="component" value="Unassembled WGS sequence"/>
</dbReference>
<evidence type="ECO:0000256" key="4">
    <source>
        <dbReference type="ARBA" id="ARBA00022519"/>
    </source>
</evidence>
<dbReference type="PANTHER" id="PTHR35011:SF2">
    <property type="entry name" value="2,3-DIKETO-L-GULONATE TRAP TRANSPORTER SMALL PERMEASE PROTEIN YIAM"/>
    <property type="match status" value="1"/>
</dbReference>
<evidence type="ECO:0000256" key="1">
    <source>
        <dbReference type="ARBA" id="ARBA00004429"/>
    </source>
</evidence>
<dbReference type="PANTHER" id="PTHR35011">
    <property type="entry name" value="2,3-DIKETO-L-GULONATE TRAP TRANSPORTER SMALL PERMEASE PROTEIN YIAM"/>
    <property type="match status" value="1"/>
</dbReference>
<reference evidence="11 12" key="1">
    <citation type="submission" date="2018-05" db="EMBL/GenBank/DDBJ databases">
        <title>Genomic Encyclopedia of Type Strains, Phase IV (KMG-V): Genome sequencing to study the core and pangenomes of soil and plant-associated prokaryotes.</title>
        <authorList>
            <person name="Whitman W."/>
        </authorList>
    </citation>
    <scope>NUCLEOTIDE SEQUENCE [LARGE SCALE GENOMIC DNA]</scope>
    <source>
        <strain evidence="11 12">SCZa-39</strain>
    </source>
</reference>
<sequence length="186" mass="20395">MQRPFERWERRLDALYKGIELSVGMAVIATVAVISYGVLAREVLHFSDVWVTEVTTYLMAYMTFVGTAALAWQSRHLQVDVLGHCVGEGARRALAFAAALVATAVALVVAVLALEFWWDAWTSGERSWGMFSLPLWIPYLCLVAGSAMLVLAQVARLASLAFTAKGARRAPGAHDKLDELALGREK</sequence>
<evidence type="ECO:0000313" key="12">
    <source>
        <dbReference type="Proteomes" id="UP000245712"/>
    </source>
</evidence>
<keyword evidence="6 9" id="KW-1133">Transmembrane helix</keyword>
<evidence type="ECO:0000256" key="7">
    <source>
        <dbReference type="ARBA" id="ARBA00023136"/>
    </source>
</evidence>
<accession>A0ABX5KKT9</accession>
<comment type="similarity">
    <text evidence="8 9">Belongs to the TRAP transporter small permease family.</text>
</comment>
<proteinExistence type="inferred from homology"/>
<keyword evidence="2 9" id="KW-0813">Transport</keyword>
<evidence type="ECO:0000256" key="9">
    <source>
        <dbReference type="RuleBase" id="RU369079"/>
    </source>
</evidence>
<name>A0ABX5KKT9_9BURK</name>
<protein>
    <recommendedName>
        <fullName evidence="9">TRAP transporter small permease protein</fullName>
    </recommendedName>
</protein>
<comment type="subcellular location">
    <subcellularLocation>
        <location evidence="1 9">Cell inner membrane</location>
        <topology evidence="1 9">Multi-pass membrane protein</topology>
    </subcellularLocation>
</comment>
<comment type="subunit">
    <text evidence="9">The complex comprises the extracytoplasmic solute receptor protein and the two transmembrane proteins.</text>
</comment>
<evidence type="ECO:0000256" key="8">
    <source>
        <dbReference type="ARBA" id="ARBA00038436"/>
    </source>
</evidence>
<keyword evidence="3" id="KW-1003">Cell membrane</keyword>
<dbReference type="EMBL" id="QEOB01000010">
    <property type="protein sequence ID" value="PVX81629.1"/>
    <property type="molecule type" value="Genomic_DNA"/>
</dbReference>
<evidence type="ECO:0000256" key="6">
    <source>
        <dbReference type="ARBA" id="ARBA00022989"/>
    </source>
</evidence>
<feature type="transmembrane region" description="Helical" evidence="9">
    <location>
        <begin position="136"/>
        <end position="159"/>
    </location>
</feature>
<feature type="transmembrane region" description="Helical" evidence="9">
    <location>
        <begin position="54"/>
        <end position="72"/>
    </location>
</feature>
<evidence type="ECO:0000256" key="2">
    <source>
        <dbReference type="ARBA" id="ARBA00022448"/>
    </source>
</evidence>
<keyword evidence="7 9" id="KW-0472">Membrane</keyword>
<keyword evidence="12" id="KW-1185">Reference proteome</keyword>
<feature type="domain" description="Tripartite ATP-independent periplasmic transporters DctQ component" evidence="10">
    <location>
        <begin position="31"/>
        <end position="161"/>
    </location>
</feature>
<comment type="function">
    <text evidence="9">Part of the tripartite ATP-independent periplasmic (TRAP) transport system.</text>
</comment>